<evidence type="ECO:0000256" key="3">
    <source>
        <dbReference type="ARBA" id="ARBA00022842"/>
    </source>
</evidence>
<comment type="cofactor">
    <cofactor evidence="1">
        <name>Mg(2+)</name>
        <dbReference type="ChEBI" id="CHEBI:18420"/>
    </cofactor>
</comment>
<dbReference type="InterPro" id="IPR046945">
    <property type="entry name" value="RHMD-like"/>
</dbReference>
<dbReference type="GO" id="GO:0016052">
    <property type="term" value="P:carbohydrate catabolic process"/>
    <property type="evidence" value="ECO:0007669"/>
    <property type="project" value="TreeGrafter"/>
</dbReference>
<dbReference type="SUPFAM" id="SSF54826">
    <property type="entry name" value="Enolase N-terminal domain-like"/>
    <property type="match status" value="1"/>
</dbReference>
<dbReference type="InterPro" id="IPR036849">
    <property type="entry name" value="Enolase-like_C_sf"/>
</dbReference>
<proteinExistence type="predicted"/>
<dbReference type="EMBL" id="AP023366">
    <property type="protein sequence ID" value="BCJ86692.1"/>
    <property type="molecule type" value="Genomic_DNA"/>
</dbReference>
<dbReference type="Pfam" id="PF13378">
    <property type="entry name" value="MR_MLE_C"/>
    <property type="match status" value="1"/>
</dbReference>
<dbReference type="GO" id="GO:0016836">
    <property type="term" value="F:hydro-lyase activity"/>
    <property type="evidence" value="ECO:0007669"/>
    <property type="project" value="TreeGrafter"/>
</dbReference>
<keyword evidence="3" id="KW-0460">Magnesium</keyword>
<dbReference type="Pfam" id="PF02746">
    <property type="entry name" value="MR_MLE_N"/>
    <property type="match status" value="1"/>
</dbReference>
<sequence length="372" mass="42100">MEIAKVDTFPLLYRLTHPYGDANGYKKYRSCFLIRITTRSGIEGWGEVIDWLPVLEKGFRERIIPFLIGKKATDRLSLVKIIKKWHQRSASGVSQALTEIAAKSAGFSICEMWGGSWRSSIPLYASFQSYSDTPDWINRSLHLVEKAAADGFDQIKVKIGGRSFAEDQSHILALQRQFGGTLQVALDANQSYDAATARQWERLFSEWSNWLWIEEPIPMNQVQDYKLLRASLSVPVSGGENLKSVADFLPLLETRAIDILNPDVMHMDGIDGFRESLQLARHFGLRVSPHSYDGGLCRLYTLFAQACLPAWSKMNDDSIEPVEWDVMENPFTSIVPLQPENGHVTLPQGIGIGIELDLSILEKYRWDGRTYV</sequence>
<evidence type="ECO:0000256" key="1">
    <source>
        <dbReference type="ARBA" id="ARBA00001946"/>
    </source>
</evidence>
<dbReference type="SFLD" id="SFLDG00179">
    <property type="entry name" value="mandelate_racemase"/>
    <property type="match status" value="1"/>
</dbReference>
<keyword evidence="5" id="KW-0413">Isomerase</keyword>
<dbReference type="Gene3D" id="3.30.390.10">
    <property type="entry name" value="Enolase-like, N-terminal domain"/>
    <property type="match status" value="1"/>
</dbReference>
<name>A0A7I8DBG5_9BACL</name>
<dbReference type="SUPFAM" id="SSF51604">
    <property type="entry name" value="Enolase C-terminal domain-like"/>
    <property type="match status" value="1"/>
</dbReference>
<gene>
    <name evidence="5" type="primary">yitF</name>
    <name evidence="5" type="ORF">skT53_16770</name>
</gene>
<dbReference type="KEGG" id="eff:skT53_16770"/>
<dbReference type="PANTHER" id="PTHR13794">
    <property type="entry name" value="ENOLASE SUPERFAMILY, MANDELATE RACEMASE"/>
    <property type="match status" value="1"/>
</dbReference>
<dbReference type="RefSeq" id="WP_200760669.1">
    <property type="nucleotide sequence ID" value="NZ_AP023366.1"/>
</dbReference>
<feature type="domain" description="Mandelate racemase/muconate lactonizing enzyme C-terminal" evidence="4">
    <location>
        <begin position="137"/>
        <end position="235"/>
    </location>
</feature>
<dbReference type="InterPro" id="IPR029017">
    <property type="entry name" value="Enolase-like_N"/>
</dbReference>
<dbReference type="InterPro" id="IPR013341">
    <property type="entry name" value="Mandelate_racemase_N_dom"/>
</dbReference>
<organism evidence="5 6">
    <name type="scientific">Effusibacillus dendaii</name>
    <dbReference type="NCBI Taxonomy" id="2743772"/>
    <lineage>
        <taxon>Bacteria</taxon>
        <taxon>Bacillati</taxon>
        <taxon>Bacillota</taxon>
        <taxon>Bacilli</taxon>
        <taxon>Bacillales</taxon>
        <taxon>Alicyclobacillaceae</taxon>
        <taxon>Effusibacillus</taxon>
    </lineage>
</organism>
<evidence type="ECO:0000313" key="5">
    <source>
        <dbReference type="EMBL" id="BCJ86692.1"/>
    </source>
</evidence>
<accession>A0A7I8DBG5</accession>
<reference evidence="5 6" key="1">
    <citation type="submission" date="2020-08" db="EMBL/GenBank/DDBJ databases">
        <title>Complete Genome Sequence of Effusibacillus dendaii Strain skT53, Isolated from Farmland soil.</title>
        <authorList>
            <person name="Konishi T."/>
            <person name="Kawasaki H."/>
        </authorList>
    </citation>
    <scope>NUCLEOTIDE SEQUENCE [LARGE SCALE GENOMIC DNA]</scope>
    <source>
        <strain evidence="6">skT53</strain>
    </source>
</reference>
<dbReference type="GO" id="GO:0000287">
    <property type="term" value="F:magnesium ion binding"/>
    <property type="evidence" value="ECO:0007669"/>
    <property type="project" value="TreeGrafter"/>
</dbReference>
<dbReference type="InterPro" id="IPR013342">
    <property type="entry name" value="Mandelate_racemase_C"/>
</dbReference>
<dbReference type="SFLD" id="SFLDS00001">
    <property type="entry name" value="Enolase"/>
    <property type="match status" value="1"/>
</dbReference>
<keyword evidence="2" id="KW-0479">Metal-binding</keyword>
<dbReference type="Proteomes" id="UP000593802">
    <property type="component" value="Chromosome"/>
</dbReference>
<dbReference type="InterPro" id="IPR029065">
    <property type="entry name" value="Enolase_C-like"/>
</dbReference>
<dbReference type="GO" id="GO:0016853">
    <property type="term" value="F:isomerase activity"/>
    <property type="evidence" value="ECO:0007669"/>
    <property type="project" value="UniProtKB-KW"/>
</dbReference>
<evidence type="ECO:0000256" key="2">
    <source>
        <dbReference type="ARBA" id="ARBA00022723"/>
    </source>
</evidence>
<dbReference type="CDD" id="cd03316">
    <property type="entry name" value="MR_like"/>
    <property type="match status" value="1"/>
</dbReference>
<dbReference type="Gene3D" id="3.20.20.120">
    <property type="entry name" value="Enolase-like C-terminal domain"/>
    <property type="match status" value="1"/>
</dbReference>
<protein>
    <submittedName>
        <fullName evidence="5">Putative isomerase YitF</fullName>
    </submittedName>
</protein>
<evidence type="ECO:0000313" key="6">
    <source>
        <dbReference type="Proteomes" id="UP000593802"/>
    </source>
</evidence>
<keyword evidence="6" id="KW-1185">Reference proteome</keyword>
<dbReference type="PANTHER" id="PTHR13794:SF58">
    <property type="entry name" value="MITOCHONDRIAL ENOLASE SUPERFAMILY MEMBER 1"/>
    <property type="match status" value="1"/>
</dbReference>
<dbReference type="SMART" id="SM00922">
    <property type="entry name" value="MR_MLE"/>
    <property type="match status" value="1"/>
</dbReference>
<dbReference type="AlphaFoldDB" id="A0A7I8DBG5"/>
<evidence type="ECO:0000259" key="4">
    <source>
        <dbReference type="SMART" id="SM00922"/>
    </source>
</evidence>